<dbReference type="InterPro" id="IPR057268">
    <property type="entry name" value="Ribosomal_L18"/>
</dbReference>
<evidence type="ECO:0000256" key="7">
    <source>
        <dbReference type="HAMAP-Rule" id="MF_01337"/>
    </source>
</evidence>
<evidence type="ECO:0000256" key="4">
    <source>
        <dbReference type="ARBA" id="ARBA00022980"/>
    </source>
</evidence>
<organism evidence="8">
    <name type="scientific">Chlamydiales bacterium PN</name>
    <dbReference type="NCBI Taxonomy" id="1910939"/>
    <lineage>
        <taxon>Bacteria</taxon>
        <taxon>Pseudomonadati</taxon>
        <taxon>Chlamydiota</taxon>
        <taxon>Chlamydiia</taxon>
        <taxon>Chlamydiales</taxon>
    </lineage>
</organism>
<evidence type="ECO:0000256" key="5">
    <source>
        <dbReference type="ARBA" id="ARBA00023274"/>
    </source>
</evidence>
<evidence type="ECO:0000256" key="1">
    <source>
        <dbReference type="ARBA" id="ARBA00007116"/>
    </source>
</evidence>
<dbReference type="GO" id="GO:0022625">
    <property type="term" value="C:cytosolic large ribosomal subunit"/>
    <property type="evidence" value="ECO:0007669"/>
    <property type="project" value="TreeGrafter"/>
</dbReference>
<protein>
    <recommendedName>
        <fullName evidence="6 7">Large ribosomal subunit protein uL18</fullName>
    </recommendedName>
</protein>
<gene>
    <name evidence="7 8" type="primary">rplR</name>
</gene>
<keyword evidence="2 7" id="KW-0699">rRNA-binding</keyword>
<evidence type="ECO:0000256" key="2">
    <source>
        <dbReference type="ARBA" id="ARBA00022730"/>
    </source>
</evidence>
<dbReference type="PANTHER" id="PTHR12899">
    <property type="entry name" value="39S RIBOSOMAL PROTEIN L18, MITOCHONDRIAL"/>
    <property type="match status" value="1"/>
</dbReference>
<dbReference type="FunFam" id="3.30.420.100:FF:000001">
    <property type="entry name" value="50S ribosomal protein L18"/>
    <property type="match status" value="1"/>
</dbReference>
<dbReference type="GO" id="GO:0003735">
    <property type="term" value="F:structural constituent of ribosome"/>
    <property type="evidence" value="ECO:0007669"/>
    <property type="project" value="InterPro"/>
</dbReference>
<dbReference type="CDD" id="cd00432">
    <property type="entry name" value="Ribosomal_L18_L5e"/>
    <property type="match status" value="1"/>
</dbReference>
<accession>A0A1K0IT61</accession>
<comment type="similarity">
    <text evidence="1 7">Belongs to the universal ribosomal protein uL18 family.</text>
</comment>
<reference evidence="8" key="1">
    <citation type="submission" date="2016-09" db="EMBL/GenBank/DDBJ databases">
        <title>Marine chlamydiae encode flagella.</title>
        <authorList>
            <person name="Collingro A."/>
            <person name="Koestlbacher S."/>
            <person name="Mussmann M."/>
            <person name="Stepanauskas R."/>
            <person name="Hallam S."/>
            <person name="Horn M."/>
        </authorList>
    </citation>
    <scope>NUCLEOTIDE SEQUENCE</scope>
    <source>
        <strain evidence="8">PN</strain>
    </source>
</reference>
<sequence>MESSVVKAQIAKQKRAIRVRKQIRGSAQRPRLCVVKSNKHVYAQLIDDVQGVTLANMATTAKELRSTEHCKKSKPAARLVGEKIAEKAKALGIEEVIFDRGSFKYHGILAELADGARAAGLKF</sequence>
<dbReference type="GO" id="GO:0008097">
    <property type="term" value="F:5S rRNA binding"/>
    <property type="evidence" value="ECO:0007669"/>
    <property type="project" value="TreeGrafter"/>
</dbReference>
<comment type="function">
    <text evidence="7">This is one of the proteins that bind and probably mediate the attachment of the 5S RNA into the large ribosomal subunit, where it forms part of the central protuberance.</text>
</comment>
<dbReference type="PANTHER" id="PTHR12899:SF3">
    <property type="entry name" value="LARGE RIBOSOMAL SUBUNIT PROTEIN UL18M"/>
    <property type="match status" value="1"/>
</dbReference>
<dbReference type="SUPFAM" id="SSF53137">
    <property type="entry name" value="Translational machinery components"/>
    <property type="match status" value="1"/>
</dbReference>
<keyword evidence="4 7" id="KW-0689">Ribosomal protein</keyword>
<dbReference type="HAMAP" id="MF_01337_B">
    <property type="entry name" value="Ribosomal_uL18_B"/>
    <property type="match status" value="1"/>
</dbReference>
<evidence type="ECO:0000256" key="6">
    <source>
        <dbReference type="ARBA" id="ARBA00035197"/>
    </source>
</evidence>
<evidence type="ECO:0000313" key="8">
    <source>
        <dbReference type="EMBL" id="SDA08629.1"/>
    </source>
</evidence>
<dbReference type="Gene3D" id="3.30.420.100">
    <property type="match status" value="1"/>
</dbReference>
<dbReference type="InterPro" id="IPR004389">
    <property type="entry name" value="Ribosomal_uL18_bac-type"/>
</dbReference>
<dbReference type="AlphaFoldDB" id="A0A1K0IT61"/>
<name>A0A1K0IT61_9CHLA</name>
<dbReference type="Pfam" id="PF00861">
    <property type="entry name" value="Ribosomal_L18p"/>
    <property type="match status" value="1"/>
</dbReference>
<keyword evidence="3 7" id="KW-0694">RNA-binding</keyword>
<evidence type="ECO:0000256" key="3">
    <source>
        <dbReference type="ARBA" id="ARBA00022884"/>
    </source>
</evidence>
<keyword evidence="5 7" id="KW-0687">Ribonucleoprotein</keyword>
<proteinExistence type="inferred from homology"/>
<dbReference type="InterPro" id="IPR005484">
    <property type="entry name" value="Ribosomal_uL18_bac/plant/anim"/>
</dbReference>
<dbReference type="GO" id="GO:0006412">
    <property type="term" value="P:translation"/>
    <property type="evidence" value="ECO:0007669"/>
    <property type="project" value="UniProtKB-UniRule"/>
</dbReference>
<dbReference type="EMBL" id="LT629189">
    <property type="protein sequence ID" value="SDA08629.1"/>
    <property type="molecule type" value="Genomic_DNA"/>
</dbReference>
<dbReference type="NCBIfam" id="TIGR00060">
    <property type="entry name" value="L18_bact"/>
    <property type="match status" value="1"/>
</dbReference>
<comment type="subunit">
    <text evidence="7">Part of the 50S ribosomal subunit; part of the 5S rRNA/L5/L18/L25 subcomplex. Contacts the 5S and 23S rRNAs.</text>
</comment>